<dbReference type="Pfam" id="PF00589">
    <property type="entry name" value="Phage_integrase"/>
    <property type="match status" value="1"/>
</dbReference>
<dbReference type="RefSeq" id="WP_256549800.1">
    <property type="nucleotide sequence ID" value="NZ_CP101751.1"/>
</dbReference>
<gene>
    <name evidence="3" type="ORF">NOX80_10845</name>
</gene>
<dbReference type="Proteomes" id="UP001059844">
    <property type="component" value="Chromosome"/>
</dbReference>
<keyword evidence="1" id="KW-0233">DNA recombination</keyword>
<dbReference type="PANTHER" id="PTHR30349">
    <property type="entry name" value="PHAGE INTEGRASE-RELATED"/>
    <property type="match status" value="1"/>
</dbReference>
<evidence type="ECO:0000256" key="1">
    <source>
        <dbReference type="ARBA" id="ARBA00023172"/>
    </source>
</evidence>
<evidence type="ECO:0000313" key="4">
    <source>
        <dbReference type="Proteomes" id="UP001059844"/>
    </source>
</evidence>
<accession>A0ABY5IMQ7</accession>
<dbReference type="InterPro" id="IPR011010">
    <property type="entry name" value="DNA_brk_join_enz"/>
</dbReference>
<sequence length="394" mass="46327">MHISLNLIYYVHKTYSDGSHPILLQYTINRKVKRKVLARCHEKDWDPDTGRLRTTMPNANAINQYIDTEFQNAERDLYEIRSGQKPRSEIFKSKPFISIEKALDRELTRMQLEHKSGQYDKILGLKRQIKDINIDIRDIDREWILALIDDFRERRNIGSTIQKKVKLLRSVIARYSEKGVTNEHRNIRIPVQNSIKVKLTRREIHLIENLQLPGNDLITAARDLFILQIYLRGIRVGDILQAYSSDFENDRFFYYDDKTNKKFSLKIIDTARPIIDRYKGKHQRLFPFFSWKPNEKLTAFENERRRLKHKESCTTIVNKHLKVIAGMTGITKPLSSHVARHTFARMAIDKINNPMITMELLGHTSLAIHQQYLKDLRQEEILDDAADDIFSGIS</sequence>
<dbReference type="PROSITE" id="PS51898">
    <property type="entry name" value="TYR_RECOMBINASE"/>
    <property type="match status" value="1"/>
</dbReference>
<dbReference type="EMBL" id="CP101751">
    <property type="protein sequence ID" value="UUC44130.1"/>
    <property type="molecule type" value="Genomic_DNA"/>
</dbReference>
<proteinExistence type="predicted"/>
<dbReference type="Pfam" id="PF17293">
    <property type="entry name" value="Arm-DNA-bind_5"/>
    <property type="match status" value="1"/>
</dbReference>
<organism evidence="3 4">
    <name type="scientific">Flavobacterium cerinum</name>
    <dbReference type="NCBI Taxonomy" id="2502784"/>
    <lineage>
        <taxon>Bacteria</taxon>
        <taxon>Pseudomonadati</taxon>
        <taxon>Bacteroidota</taxon>
        <taxon>Flavobacteriia</taxon>
        <taxon>Flavobacteriales</taxon>
        <taxon>Flavobacteriaceae</taxon>
        <taxon>Flavobacterium</taxon>
    </lineage>
</organism>
<reference evidence="3" key="1">
    <citation type="submission" date="2022-07" db="EMBL/GenBank/DDBJ databases">
        <title>Isolation, identification, and degradation of a PFOSA degrading strain from sewage treatment plant.</title>
        <authorList>
            <person name="Zhang L."/>
            <person name="Huo Y."/>
        </authorList>
    </citation>
    <scope>NUCLEOTIDE SEQUENCE</scope>
    <source>
        <strain evidence="3">C1</strain>
    </source>
</reference>
<dbReference type="InterPro" id="IPR035386">
    <property type="entry name" value="Arm-DNA-bind_5"/>
</dbReference>
<evidence type="ECO:0000259" key="2">
    <source>
        <dbReference type="PROSITE" id="PS51898"/>
    </source>
</evidence>
<keyword evidence="4" id="KW-1185">Reference proteome</keyword>
<dbReference type="PANTHER" id="PTHR30349:SF64">
    <property type="entry name" value="PROPHAGE INTEGRASE INTD-RELATED"/>
    <property type="match status" value="1"/>
</dbReference>
<feature type="domain" description="Tyr recombinase" evidence="2">
    <location>
        <begin position="194"/>
        <end position="387"/>
    </location>
</feature>
<evidence type="ECO:0000313" key="3">
    <source>
        <dbReference type="EMBL" id="UUC44130.1"/>
    </source>
</evidence>
<dbReference type="InterPro" id="IPR050090">
    <property type="entry name" value="Tyrosine_recombinase_XerCD"/>
</dbReference>
<dbReference type="SUPFAM" id="SSF56349">
    <property type="entry name" value="DNA breaking-rejoining enzymes"/>
    <property type="match status" value="1"/>
</dbReference>
<dbReference type="InterPro" id="IPR013762">
    <property type="entry name" value="Integrase-like_cat_sf"/>
</dbReference>
<protein>
    <submittedName>
        <fullName evidence="3">Tyrosine-type recombinase/integrase</fullName>
    </submittedName>
</protein>
<dbReference type="InterPro" id="IPR002104">
    <property type="entry name" value="Integrase_catalytic"/>
</dbReference>
<name>A0ABY5IMQ7_9FLAO</name>
<dbReference type="Gene3D" id="1.10.443.10">
    <property type="entry name" value="Intergrase catalytic core"/>
    <property type="match status" value="1"/>
</dbReference>